<sequence length="106" mass="11579">MGACGRREDRDERRRGAGAKESARENATKPVNAQVQARRPDCRDGESRDREHDELKAAVIAPIAQEQHDALRQGVNGSGMTKGKNENAFQPESGEAPVGESARRRA</sequence>
<protein>
    <submittedName>
        <fullName evidence="2">Uncharacterized protein</fullName>
    </submittedName>
</protein>
<feature type="compositionally biased region" description="Basic and acidic residues" evidence="1">
    <location>
        <begin position="1"/>
        <end position="15"/>
    </location>
</feature>
<evidence type="ECO:0000313" key="2">
    <source>
        <dbReference type="EMBL" id="QAU52435.1"/>
    </source>
</evidence>
<proteinExistence type="predicted"/>
<dbReference type="EMBL" id="CP035299">
    <property type="protein sequence ID" value="QAU52435.1"/>
    <property type="molecule type" value="Genomic_DNA"/>
</dbReference>
<accession>A0A410W8Z7</accession>
<dbReference type="AlphaFoldDB" id="A0A410W8Z7"/>
<dbReference type="Proteomes" id="UP000288929">
    <property type="component" value="Chromosome"/>
</dbReference>
<feature type="region of interest" description="Disordered" evidence="1">
    <location>
        <begin position="1"/>
        <end position="106"/>
    </location>
</feature>
<reference evidence="2 3" key="1">
    <citation type="submission" date="2019-01" db="EMBL/GenBank/DDBJ databases">
        <authorList>
            <person name="Ruckert C."/>
            <person name="Busche T."/>
            <person name="Kalinowski J."/>
        </authorList>
    </citation>
    <scope>NUCLEOTIDE SEQUENCE [LARGE SCALE GENOMIC DNA]</scope>
    <source>
        <strain evidence="2 3">136/3</strain>
    </source>
</reference>
<evidence type="ECO:0000256" key="1">
    <source>
        <dbReference type="SAM" id="MobiDB-lite"/>
    </source>
</evidence>
<gene>
    <name evidence="2" type="ORF">CPELA_05825</name>
</gene>
<dbReference type="KEGG" id="cpeg:CPELA_05825"/>
<feature type="compositionally biased region" description="Basic and acidic residues" evidence="1">
    <location>
        <begin position="38"/>
        <end position="56"/>
    </location>
</feature>
<keyword evidence="3" id="KW-1185">Reference proteome</keyword>
<name>A0A410W8Z7_9CORY</name>
<organism evidence="2 3">
    <name type="scientific">Corynebacterium pelargi</name>
    <dbReference type="NCBI Taxonomy" id="1471400"/>
    <lineage>
        <taxon>Bacteria</taxon>
        <taxon>Bacillati</taxon>
        <taxon>Actinomycetota</taxon>
        <taxon>Actinomycetes</taxon>
        <taxon>Mycobacteriales</taxon>
        <taxon>Corynebacteriaceae</taxon>
        <taxon>Corynebacterium</taxon>
    </lineage>
</organism>
<evidence type="ECO:0000313" key="3">
    <source>
        <dbReference type="Proteomes" id="UP000288929"/>
    </source>
</evidence>